<keyword evidence="1" id="KW-0665">Pyrimidine biosynthesis</keyword>
<evidence type="ECO:0000256" key="1">
    <source>
        <dbReference type="ARBA" id="ARBA00022975"/>
    </source>
</evidence>
<reference evidence="4" key="1">
    <citation type="journal article" date="2019" name="Int. J. Syst. Evol. Microbiol.">
        <title>The Global Catalogue of Microorganisms (GCM) 10K type strain sequencing project: providing services to taxonomists for standard genome sequencing and annotation.</title>
        <authorList>
            <consortium name="The Broad Institute Genomics Platform"/>
            <consortium name="The Broad Institute Genome Sequencing Center for Infectious Disease"/>
            <person name="Wu L."/>
            <person name="Ma J."/>
        </authorList>
    </citation>
    <scope>NUCLEOTIDE SEQUENCE [LARGE SCALE GENOMIC DNA]</scope>
    <source>
        <strain evidence="4">CECT 7477</strain>
    </source>
</reference>
<feature type="domain" description="Dihydroorotase catalytic" evidence="2">
    <location>
        <begin position="58"/>
        <end position="239"/>
    </location>
</feature>
<dbReference type="Pfam" id="PF12890">
    <property type="entry name" value="DHOase"/>
    <property type="match status" value="1"/>
</dbReference>
<protein>
    <submittedName>
        <fullName evidence="3">Dihydroorotase family protein</fullName>
    </submittedName>
</protein>
<evidence type="ECO:0000259" key="2">
    <source>
        <dbReference type="Pfam" id="PF12890"/>
    </source>
</evidence>
<dbReference type="InterPro" id="IPR050138">
    <property type="entry name" value="DHOase/Allantoinase_Hydrolase"/>
</dbReference>
<dbReference type="PANTHER" id="PTHR43668:SF2">
    <property type="entry name" value="ALLANTOINASE"/>
    <property type="match status" value="1"/>
</dbReference>
<dbReference type="InterPro" id="IPR011059">
    <property type="entry name" value="Metal-dep_hydrolase_composite"/>
</dbReference>
<evidence type="ECO:0000313" key="3">
    <source>
        <dbReference type="EMBL" id="MFC4097757.1"/>
    </source>
</evidence>
<dbReference type="InterPro" id="IPR004722">
    <property type="entry name" value="DHOase"/>
</dbReference>
<dbReference type="RefSeq" id="WP_192463069.1">
    <property type="nucleotide sequence ID" value="NZ_JACYFJ010000005.1"/>
</dbReference>
<dbReference type="Gene3D" id="2.30.40.10">
    <property type="entry name" value="Urease, subunit C, domain 1"/>
    <property type="match status" value="1"/>
</dbReference>
<evidence type="ECO:0000313" key="4">
    <source>
        <dbReference type="Proteomes" id="UP001595814"/>
    </source>
</evidence>
<dbReference type="CDD" id="cd01317">
    <property type="entry name" value="DHOase_IIa"/>
    <property type="match status" value="1"/>
</dbReference>
<name>A0ABV8JS77_9FLAO</name>
<sequence>MNILLKSATIVNSNQKDIHLKERDILIEDGIISKIADKIEGEKATQIIRLENLHVSLGWMDTGVSFGEPGHEDRETIENGLLTAAKSGFTDIILNPNVHPVPDSSPDIVFLKNAAKNQLTNLHPLGTLTMNADGEDLAELFDMKNVGAVGYYDYKLPIKNSNLLKIALQYTQNFNGLVFSFPLDTQIKGKGIVNEGEVSTKLGLKGIPALAEELQIARDLFILEYAGGRLHIPTISTANSVSLIAEAKKKGLNVSCSVAVHNLFFTDTELEGFDSDFKVMPPLRTKEDSKALLKGIKSGVIDFVSTDHTPLTIEEKRVEFDNANYGTIGLESAFSALNVLLGAEKTVNLLTQGRRTFGVTEPVLLEGQAANLTLFDPDTKIKFTEEHIYSTSKNSMFLNRTLKGRVYGSINNSKIVLN</sequence>
<dbReference type="Gene3D" id="3.20.20.140">
    <property type="entry name" value="Metal-dependent hydrolases"/>
    <property type="match status" value="1"/>
</dbReference>
<organism evidence="3 4">
    <name type="scientific">Euzebyella saccharophila</name>
    <dbReference type="NCBI Taxonomy" id="679664"/>
    <lineage>
        <taxon>Bacteria</taxon>
        <taxon>Pseudomonadati</taxon>
        <taxon>Bacteroidota</taxon>
        <taxon>Flavobacteriia</taxon>
        <taxon>Flavobacteriales</taxon>
        <taxon>Flavobacteriaceae</taxon>
        <taxon>Euzebyella</taxon>
    </lineage>
</organism>
<proteinExistence type="predicted"/>
<dbReference type="EMBL" id="JBHSAW010000025">
    <property type="protein sequence ID" value="MFC4097757.1"/>
    <property type="molecule type" value="Genomic_DNA"/>
</dbReference>
<comment type="caution">
    <text evidence="3">The sequence shown here is derived from an EMBL/GenBank/DDBJ whole genome shotgun (WGS) entry which is preliminary data.</text>
</comment>
<keyword evidence="4" id="KW-1185">Reference proteome</keyword>
<gene>
    <name evidence="3" type="ORF">ACFOUT_17865</name>
</gene>
<dbReference type="InterPro" id="IPR032466">
    <property type="entry name" value="Metal_Hydrolase"/>
</dbReference>
<dbReference type="InterPro" id="IPR024403">
    <property type="entry name" value="DHOase_cat"/>
</dbReference>
<dbReference type="SUPFAM" id="SSF51556">
    <property type="entry name" value="Metallo-dependent hydrolases"/>
    <property type="match status" value="1"/>
</dbReference>
<dbReference type="Proteomes" id="UP001595814">
    <property type="component" value="Unassembled WGS sequence"/>
</dbReference>
<accession>A0ABV8JS77</accession>
<dbReference type="SUPFAM" id="SSF51338">
    <property type="entry name" value="Composite domain of metallo-dependent hydrolases"/>
    <property type="match status" value="1"/>
</dbReference>
<dbReference type="PANTHER" id="PTHR43668">
    <property type="entry name" value="ALLANTOINASE"/>
    <property type="match status" value="1"/>
</dbReference>